<dbReference type="SUPFAM" id="SSF51905">
    <property type="entry name" value="FAD/NAD(P)-binding domain"/>
    <property type="match status" value="1"/>
</dbReference>
<feature type="domain" description="FAD dependent oxidoreductase" evidence="1">
    <location>
        <begin position="3"/>
        <end position="351"/>
    </location>
</feature>
<organism evidence="3 4">
    <name type="scientific">Clostridium innocuum</name>
    <dbReference type="NCBI Taxonomy" id="1522"/>
    <lineage>
        <taxon>Bacteria</taxon>
        <taxon>Bacillati</taxon>
        <taxon>Bacillota</taxon>
        <taxon>Clostridia</taxon>
        <taxon>Eubacteriales</taxon>
        <taxon>Clostridiaceae</taxon>
        <taxon>Clostridium</taxon>
    </lineage>
</organism>
<dbReference type="InterPro" id="IPR006076">
    <property type="entry name" value="FAD-dep_OxRdtase"/>
</dbReference>
<feature type="domain" description="BFD-like [2Fe-2S]-binding" evidence="2">
    <location>
        <begin position="396"/>
        <end position="450"/>
    </location>
</feature>
<dbReference type="SUPFAM" id="SSF54373">
    <property type="entry name" value="FAD-linked reductases, C-terminal domain"/>
    <property type="match status" value="1"/>
</dbReference>
<sequence length="481" mass="52698">MYDVAIIGAGIAGCSLAYELGKYQIKAVLIEKENDVSVGTTKANSAIIHGGYDPLPGSKMAKYNVAGNAYIKELCGKLDIPYKQIGALIMAFSEADERTLEELKNRGIQNGVKDMEIWDKERLHREEPHVSQEARAALYSPNVGIVSPWELALALAEVAVENGVEVKLNTEVKNIEKTDTGYSIETNQGVIDAVCVCNAAGVFADEVNEMVNDATFKIEPNKGEYYLLDKSQGNLVSHVIFQCPNENGKGVLVAPTVHGNLIVGPDSQPTSREDVSTTAEGLSYVRNTALKSIPDINFRESIRNFAGVRARTKEDDFFVYEDPENRLFYNIAGMASPGLSSAPAIALDVIEMMKESGLPLTKKEACMDTRSVVRFREMNHEERTALIKEHPEYGKIICRCETVTEGEIIDAVHRPIPAVSIDAVKRRCNAGMGRCQGGFCGPRVQEIIARELKKKLKDVPLDREGMILITGETKAAGGEQE</sequence>
<dbReference type="Pfam" id="PF01266">
    <property type="entry name" value="DAO"/>
    <property type="match status" value="1"/>
</dbReference>
<dbReference type="InterPro" id="IPR041854">
    <property type="entry name" value="BFD-like_2Fe2S-bd_dom_sf"/>
</dbReference>
<dbReference type="RefSeq" id="WP_044904715.1">
    <property type="nucleotide sequence ID" value="NZ_JQIF01000031.1"/>
</dbReference>
<reference evidence="3 4" key="1">
    <citation type="submission" date="2014-08" db="EMBL/GenBank/DDBJ databases">
        <title>Clostridium innocuum, an unnegligible vancomycin-resistant pathogen causing extra-intestinal infections.</title>
        <authorList>
            <person name="Feng Y."/>
            <person name="Chiu C.-H."/>
        </authorList>
    </citation>
    <scope>NUCLEOTIDE SEQUENCE [LARGE SCALE GENOMIC DNA]</scope>
    <source>
        <strain evidence="3 4">AN88</strain>
    </source>
</reference>
<dbReference type="InterPro" id="IPR036188">
    <property type="entry name" value="FAD/NAD-bd_sf"/>
</dbReference>
<dbReference type="CDD" id="cd19946">
    <property type="entry name" value="GlpA-like_Fer2_BFD-like"/>
    <property type="match status" value="1"/>
</dbReference>
<gene>
    <name evidence="3" type="ORF">CIAN88_06790</name>
</gene>
<proteinExistence type="predicted"/>
<name>A0A099IAC5_CLOIN</name>
<comment type="caution">
    <text evidence="3">The sequence shown here is derived from an EMBL/GenBank/DDBJ whole genome shotgun (WGS) entry which is preliminary data.</text>
</comment>
<dbReference type="InterPro" id="IPR052745">
    <property type="entry name" value="G3P_Oxidase/Oxidoreductase"/>
</dbReference>
<accession>A0A099IAC5</accession>
<dbReference type="Gene3D" id="1.10.10.1100">
    <property type="entry name" value="BFD-like [2Fe-2S]-binding domain"/>
    <property type="match status" value="1"/>
</dbReference>
<dbReference type="PANTHER" id="PTHR42720:SF1">
    <property type="entry name" value="GLYCEROL 3-PHOSPHATE OXIDASE"/>
    <property type="match status" value="1"/>
</dbReference>
<dbReference type="Gene3D" id="3.50.50.60">
    <property type="entry name" value="FAD/NAD(P)-binding domain"/>
    <property type="match status" value="1"/>
</dbReference>
<dbReference type="InterPro" id="IPR007419">
    <property type="entry name" value="BFD-like_2Fe2S-bd_dom"/>
</dbReference>
<evidence type="ECO:0000259" key="1">
    <source>
        <dbReference type="Pfam" id="PF01266"/>
    </source>
</evidence>
<dbReference type="EMBL" id="JQIF01000031">
    <property type="protein sequence ID" value="KGJ53843.1"/>
    <property type="molecule type" value="Genomic_DNA"/>
</dbReference>
<evidence type="ECO:0000313" key="3">
    <source>
        <dbReference type="EMBL" id="KGJ53843.1"/>
    </source>
</evidence>
<dbReference type="Proteomes" id="UP000030008">
    <property type="component" value="Unassembled WGS sequence"/>
</dbReference>
<dbReference type="AlphaFoldDB" id="A0A099IAC5"/>
<evidence type="ECO:0000259" key="2">
    <source>
        <dbReference type="Pfam" id="PF04324"/>
    </source>
</evidence>
<protein>
    <submittedName>
        <fullName evidence="3">FAD-dependent oxidoreductase</fullName>
    </submittedName>
</protein>
<dbReference type="Gene3D" id="3.30.9.10">
    <property type="entry name" value="D-Amino Acid Oxidase, subunit A, domain 2"/>
    <property type="match status" value="1"/>
</dbReference>
<dbReference type="Pfam" id="PF04324">
    <property type="entry name" value="Fer2_BFD"/>
    <property type="match status" value="1"/>
</dbReference>
<dbReference type="PANTHER" id="PTHR42720">
    <property type="entry name" value="GLYCEROL-3-PHOSPHATE DEHYDROGENASE"/>
    <property type="match status" value="1"/>
</dbReference>
<evidence type="ECO:0000313" key="4">
    <source>
        <dbReference type="Proteomes" id="UP000030008"/>
    </source>
</evidence>